<keyword evidence="3" id="KW-1185">Reference proteome</keyword>
<proteinExistence type="predicted"/>
<name>A0ABN8HTC8_9NEOP</name>
<accession>A0ABN8HTC8</accession>
<feature type="region of interest" description="Disordered" evidence="1">
    <location>
        <begin position="81"/>
        <end position="111"/>
    </location>
</feature>
<gene>
    <name evidence="2" type="ORF">IPOD504_LOCUS456</name>
</gene>
<sequence>MLITLDRFNCKSRRSARDWNRTWRVAVGSPGRQVERVSGMGPSLSEAREPNHFRCNPARRSARLSRQSSPRSVCAQACATPLASAAANPPPDRATPPPGRSREWRPAPSQLPRTLWATRLSRVAAAGALLTPPASSTPGFRCR</sequence>
<feature type="compositionally biased region" description="Pro residues" evidence="1">
    <location>
        <begin position="88"/>
        <end position="99"/>
    </location>
</feature>
<evidence type="ECO:0000313" key="2">
    <source>
        <dbReference type="EMBL" id="CAH2035202.1"/>
    </source>
</evidence>
<evidence type="ECO:0000256" key="1">
    <source>
        <dbReference type="SAM" id="MobiDB-lite"/>
    </source>
</evidence>
<feature type="non-terminal residue" evidence="2">
    <location>
        <position position="1"/>
    </location>
</feature>
<dbReference type="EMBL" id="OW152813">
    <property type="protein sequence ID" value="CAH2035202.1"/>
    <property type="molecule type" value="Genomic_DNA"/>
</dbReference>
<feature type="region of interest" description="Disordered" evidence="1">
    <location>
        <begin position="33"/>
        <end position="52"/>
    </location>
</feature>
<evidence type="ECO:0000313" key="3">
    <source>
        <dbReference type="Proteomes" id="UP000837857"/>
    </source>
</evidence>
<dbReference type="Proteomes" id="UP000837857">
    <property type="component" value="Chromosome 1"/>
</dbReference>
<protein>
    <submittedName>
        <fullName evidence="2">Uncharacterized protein</fullName>
    </submittedName>
</protein>
<organism evidence="2 3">
    <name type="scientific">Iphiclides podalirius</name>
    <name type="common">scarce swallowtail</name>
    <dbReference type="NCBI Taxonomy" id="110791"/>
    <lineage>
        <taxon>Eukaryota</taxon>
        <taxon>Metazoa</taxon>
        <taxon>Ecdysozoa</taxon>
        <taxon>Arthropoda</taxon>
        <taxon>Hexapoda</taxon>
        <taxon>Insecta</taxon>
        <taxon>Pterygota</taxon>
        <taxon>Neoptera</taxon>
        <taxon>Endopterygota</taxon>
        <taxon>Lepidoptera</taxon>
        <taxon>Glossata</taxon>
        <taxon>Ditrysia</taxon>
        <taxon>Papilionoidea</taxon>
        <taxon>Papilionidae</taxon>
        <taxon>Papilioninae</taxon>
        <taxon>Iphiclides</taxon>
    </lineage>
</organism>
<reference evidence="2" key="1">
    <citation type="submission" date="2022-03" db="EMBL/GenBank/DDBJ databases">
        <authorList>
            <person name="Martin H S."/>
        </authorList>
    </citation>
    <scope>NUCLEOTIDE SEQUENCE</scope>
</reference>